<dbReference type="Proteomes" id="UP000887580">
    <property type="component" value="Unplaced"/>
</dbReference>
<sequence>MAGILHEDANKVVEEFEKLRNKYDSTLNKSVGMLQMYLKELIDEPIEEVKIARENGEQNIEEPTLSVAAQVIIEKELQKTRDLVAEIVQEHRGLHKVVSRCGKDLDKNFEADLSGLLRNEKDAEGVLQNRQTINKLMYEYFLDTGMSDVAETLKKEAELPIDSKEEKASDDLKTVIELYRKREIIAVIEFLENSIYKKEAEYKNLLFDLHRQHVIFLLEQNKKNEALKYSRKLQPFASEKFNEISHLMGALVAYPDNDQQTFEKPLCFRYKNLFHPNNWLVVESNLAKLVSKINSPLEVLLSIGAKAMPSMLSIKNVLSRSLLVSSEELPISVEIPNPVHSTFTCPVLKVQATESNPPIRLGCGHVISKEAVNKLTANRNSRNTRHGNSSFRCIYCPENINTHENKRIHFN</sequence>
<protein>
    <submittedName>
        <fullName evidence="2">Uncharacterized protein</fullName>
    </submittedName>
</protein>
<evidence type="ECO:0000313" key="1">
    <source>
        <dbReference type="Proteomes" id="UP000887580"/>
    </source>
</evidence>
<reference evidence="2" key="1">
    <citation type="submission" date="2022-11" db="UniProtKB">
        <authorList>
            <consortium name="WormBaseParasite"/>
        </authorList>
    </citation>
    <scope>IDENTIFICATION</scope>
</reference>
<name>A0AC35FQU6_9BILA</name>
<evidence type="ECO:0000313" key="2">
    <source>
        <dbReference type="WBParaSite" id="PS1159_v2.g19965.t2"/>
    </source>
</evidence>
<proteinExistence type="predicted"/>
<dbReference type="WBParaSite" id="PS1159_v2.g19965.t2">
    <property type="protein sequence ID" value="PS1159_v2.g19965.t2"/>
    <property type="gene ID" value="PS1159_v2.g19965"/>
</dbReference>
<organism evidence="1 2">
    <name type="scientific">Panagrolaimus sp. PS1159</name>
    <dbReference type="NCBI Taxonomy" id="55785"/>
    <lineage>
        <taxon>Eukaryota</taxon>
        <taxon>Metazoa</taxon>
        <taxon>Ecdysozoa</taxon>
        <taxon>Nematoda</taxon>
        <taxon>Chromadorea</taxon>
        <taxon>Rhabditida</taxon>
        <taxon>Tylenchina</taxon>
        <taxon>Panagrolaimomorpha</taxon>
        <taxon>Panagrolaimoidea</taxon>
        <taxon>Panagrolaimidae</taxon>
        <taxon>Panagrolaimus</taxon>
    </lineage>
</organism>
<accession>A0AC35FQU6</accession>